<dbReference type="AlphaFoldDB" id="A0A8J6J9C5"/>
<dbReference type="Gene3D" id="3.40.50.300">
    <property type="entry name" value="P-loop containing nucleotide triphosphate hydrolases"/>
    <property type="match status" value="2"/>
</dbReference>
<dbReference type="SMART" id="SM00487">
    <property type="entry name" value="DEXDc"/>
    <property type="match status" value="1"/>
</dbReference>
<protein>
    <submittedName>
        <fullName evidence="7">DEAD/DEAH box helicase family protein</fullName>
    </submittedName>
</protein>
<dbReference type="InterPro" id="IPR050615">
    <property type="entry name" value="ATP-dep_DNA_Helicase"/>
</dbReference>
<dbReference type="GO" id="GO:0004386">
    <property type="term" value="F:helicase activity"/>
    <property type="evidence" value="ECO:0007669"/>
    <property type="project" value="UniProtKB-KW"/>
</dbReference>
<evidence type="ECO:0000256" key="1">
    <source>
        <dbReference type="ARBA" id="ARBA00022741"/>
    </source>
</evidence>
<keyword evidence="3 7" id="KW-0347">Helicase</keyword>
<proteinExistence type="predicted"/>
<feature type="domain" description="Helicase ATP-binding" evidence="5">
    <location>
        <begin position="265"/>
        <end position="437"/>
    </location>
</feature>
<dbReference type="GO" id="GO:0005524">
    <property type="term" value="F:ATP binding"/>
    <property type="evidence" value="ECO:0007669"/>
    <property type="project" value="UniProtKB-KW"/>
</dbReference>
<dbReference type="InterPro" id="IPR014001">
    <property type="entry name" value="Helicase_ATP-bd"/>
</dbReference>
<dbReference type="CDD" id="cd09179">
    <property type="entry name" value="PLDc_N_DEXD_a"/>
    <property type="match status" value="1"/>
</dbReference>
<comment type="caution">
    <text evidence="7">The sequence shown here is derived from an EMBL/GenBank/DDBJ whole genome shotgun (WGS) entry which is preliminary data.</text>
</comment>
<dbReference type="InterPro" id="IPR025202">
    <property type="entry name" value="PLD-like_dom"/>
</dbReference>
<accession>A0A8J6J9C5</accession>
<evidence type="ECO:0000259" key="6">
    <source>
        <dbReference type="PROSITE" id="PS51194"/>
    </source>
</evidence>
<dbReference type="GO" id="GO:0003677">
    <property type="term" value="F:DNA binding"/>
    <property type="evidence" value="ECO:0007669"/>
    <property type="project" value="InterPro"/>
</dbReference>
<evidence type="ECO:0000313" key="7">
    <source>
        <dbReference type="EMBL" id="MBC5735181.1"/>
    </source>
</evidence>
<keyword evidence="2" id="KW-0378">Hydrolase</keyword>
<evidence type="ECO:0000256" key="3">
    <source>
        <dbReference type="ARBA" id="ARBA00022806"/>
    </source>
</evidence>
<dbReference type="Pfam" id="PF00271">
    <property type="entry name" value="Helicase_C"/>
    <property type="match status" value="1"/>
</dbReference>
<dbReference type="GO" id="GO:0016787">
    <property type="term" value="F:hydrolase activity"/>
    <property type="evidence" value="ECO:0007669"/>
    <property type="project" value="UniProtKB-KW"/>
</dbReference>
<dbReference type="PANTHER" id="PTHR11274:SF0">
    <property type="entry name" value="GENERAL TRANSCRIPTION AND DNA REPAIR FACTOR IIH HELICASE SUBUNIT XPB"/>
    <property type="match status" value="1"/>
</dbReference>
<evidence type="ECO:0000256" key="2">
    <source>
        <dbReference type="ARBA" id="ARBA00022801"/>
    </source>
</evidence>
<dbReference type="SUPFAM" id="SSF52540">
    <property type="entry name" value="P-loop containing nucleoside triphosphate hydrolases"/>
    <property type="match status" value="2"/>
</dbReference>
<dbReference type="SMART" id="SM00490">
    <property type="entry name" value="HELICc"/>
    <property type="match status" value="1"/>
</dbReference>
<organism evidence="7 8">
    <name type="scientific">Lawsonibacter hominis</name>
    <dbReference type="NCBI Taxonomy" id="2763053"/>
    <lineage>
        <taxon>Bacteria</taxon>
        <taxon>Bacillati</taxon>
        <taxon>Bacillota</taxon>
        <taxon>Clostridia</taxon>
        <taxon>Eubacteriales</taxon>
        <taxon>Oscillospiraceae</taxon>
        <taxon>Lawsonibacter</taxon>
    </lineage>
</organism>
<dbReference type="Proteomes" id="UP000661435">
    <property type="component" value="Unassembled WGS sequence"/>
</dbReference>
<keyword evidence="1" id="KW-0547">Nucleotide-binding</keyword>
<gene>
    <name evidence="7" type="ORF">H8S57_15865</name>
</gene>
<dbReference type="PROSITE" id="PS51194">
    <property type="entry name" value="HELICASE_CTER"/>
    <property type="match status" value="1"/>
</dbReference>
<name>A0A8J6J9C5_9FIRM</name>
<dbReference type="InterPro" id="IPR027417">
    <property type="entry name" value="P-loop_NTPase"/>
</dbReference>
<keyword evidence="4" id="KW-0067">ATP-binding</keyword>
<dbReference type="RefSeq" id="WP_186908956.1">
    <property type="nucleotide sequence ID" value="NZ_JACOPP010000044.1"/>
</dbReference>
<dbReference type="Pfam" id="PF13091">
    <property type="entry name" value="PLDc_2"/>
    <property type="match status" value="1"/>
</dbReference>
<dbReference type="PANTHER" id="PTHR11274">
    <property type="entry name" value="RAD25/XP-B DNA REPAIR HELICASE"/>
    <property type="match status" value="1"/>
</dbReference>
<dbReference type="PROSITE" id="PS51192">
    <property type="entry name" value="HELICASE_ATP_BIND_1"/>
    <property type="match status" value="1"/>
</dbReference>
<dbReference type="InterPro" id="IPR006935">
    <property type="entry name" value="Helicase/UvrB_N"/>
</dbReference>
<dbReference type="Gene3D" id="3.30.870.10">
    <property type="entry name" value="Endonuclease Chain A"/>
    <property type="match status" value="1"/>
</dbReference>
<feature type="domain" description="Helicase C-terminal" evidence="6">
    <location>
        <begin position="517"/>
        <end position="673"/>
    </location>
</feature>
<dbReference type="Pfam" id="PF04851">
    <property type="entry name" value="ResIII"/>
    <property type="match status" value="1"/>
</dbReference>
<dbReference type="EMBL" id="JACOPP010000044">
    <property type="protein sequence ID" value="MBC5735181.1"/>
    <property type="molecule type" value="Genomic_DNA"/>
</dbReference>
<evidence type="ECO:0000313" key="8">
    <source>
        <dbReference type="Proteomes" id="UP000661435"/>
    </source>
</evidence>
<keyword evidence="8" id="KW-1185">Reference proteome</keyword>
<reference evidence="7" key="1">
    <citation type="submission" date="2020-08" db="EMBL/GenBank/DDBJ databases">
        <title>Genome public.</title>
        <authorList>
            <person name="Liu C."/>
            <person name="Sun Q."/>
        </authorList>
    </citation>
    <scope>NUCLEOTIDE SEQUENCE</scope>
    <source>
        <strain evidence="7">NSJ-51</strain>
    </source>
</reference>
<dbReference type="InterPro" id="IPR001650">
    <property type="entry name" value="Helicase_C-like"/>
</dbReference>
<evidence type="ECO:0000256" key="4">
    <source>
        <dbReference type="ARBA" id="ARBA00022840"/>
    </source>
</evidence>
<sequence>MSFRNLDIKIRYRSNEHDFPRDFFIPVLKETAVYKRSVGYFSTSSLIDLSTGLFAMAERGGKVQLICSPKLSPEDIQAIDLGYKTREEVIIGALEVSLTSPLNFFEEERLNLIANMIASGMLEMRLAFMSTDTGINIYHEKIAVYIDSDGNRISFTGSMNESNNGFEENFESIYTFCSWKDRSQIDAVTEAERDFDNNWIDNTKKLKIVPFPEVIIDKLLNFRKSSVDYTTDEREYGYKSYIKKNSKFHVPDYVKMREYQDAANDQWFKQNCKGIYSMCTGAGKTFTSLAAMVRLAEQLNDKLAVFIVCPYIHLVSQWEEDVIEWAPIPIIAHSKSTTPRWEDRLKQACRRFRKESAPFVCITTNDTFSGPKVQPYVSKFTEDDNILFIVDEAHNFGSETLSSIMPEQFKYRIALSATIERHMDKAGTARLFHFFGDEVINYGLEDAIHDKALVPYDYFPIPVYLQDDELNTYQHLTRDLKKYLVQKNGKLRVSEAGKFIVYQRTRLLAGARAKVALLMELMDNYRDKKNILVYCGATMAEDEDSGEESRQIDLVTQKLRSEYSMSVQRFTAEEDLKERQNIKEYFQDGLYQVITAIKCLDEGVNIPGIQTAFILSSSRNPKEFIQRRGRLLRRSEGKKKAVIYDFVTLPRDLDDVLPTNYDEDKSIILGELARINEFGKLASNREKAEALMTRIMDSYGVYIDIEEETKKAEDYYGDE</sequence>
<evidence type="ECO:0000259" key="5">
    <source>
        <dbReference type="PROSITE" id="PS51192"/>
    </source>
</evidence>